<dbReference type="Gene3D" id="3.40.50.1580">
    <property type="entry name" value="Nucleoside phosphorylase domain"/>
    <property type="match status" value="1"/>
</dbReference>
<dbReference type="PANTHER" id="PTHR46832:SF1">
    <property type="entry name" value="5'-METHYLTHIOADENOSINE_S-ADENOSYLHOMOCYSTEINE NUCLEOSIDASE"/>
    <property type="match status" value="1"/>
</dbReference>
<sequence length="226" mass="25637">MDCHTTTPNLIAIAIAADVEWGATKEFFSAKKEEIKTTNYGEYFERKHKNTNLIIYYSGWGKVRSAGAAQFIIDNMHPERITVIGSCAGINRQHKTLDMIFPTKAVEYDCSVKEIEPFINPRFVVKLQPPVPQEKEVVIGTGDRPVILWSDYELLLQNGMDVADMEAAVVAYICELNKVPCTVIKGISDFPYETLELLKQQVNVYDENAQIVTKNILSWYLDNIIQ</sequence>
<dbReference type="InterPro" id="IPR000845">
    <property type="entry name" value="Nucleoside_phosphorylase_d"/>
</dbReference>
<keyword evidence="3" id="KW-1185">Reference proteome</keyword>
<proteinExistence type="predicted"/>
<reference evidence="2 3" key="1">
    <citation type="submission" date="2024-04" db="EMBL/GenBank/DDBJ databases">
        <title>Tritrichomonas musculus Genome.</title>
        <authorList>
            <person name="Alves-Ferreira E."/>
            <person name="Grigg M."/>
            <person name="Lorenzi H."/>
            <person name="Galac M."/>
        </authorList>
    </citation>
    <scope>NUCLEOTIDE SEQUENCE [LARGE SCALE GENOMIC DNA]</scope>
    <source>
        <strain evidence="2 3">EAF2021</strain>
    </source>
</reference>
<organism evidence="2 3">
    <name type="scientific">Tritrichomonas musculus</name>
    <dbReference type="NCBI Taxonomy" id="1915356"/>
    <lineage>
        <taxon>Eukaryota</taxon>
        <taxon>Metamonada</taxon>
        <taxon>Parabasalia</taxon>
        <taxon>Tritrichomonadida</taxon>
        <taxon>Tritrichomonadidae</taxon>
        <taxon>Tritrichomonas</taxon>
    </lineage>
</organism>
<dbReference type="EMBL" id="JAPFFF010000057">
    <property type="protein sequence ID" value="KAK8837948.1"/>
    <property type="molecule type" value="Genomic_DNA"/>
</dbReference>
<name>A0ABR2GW97_9EUKA</name>
<feature type="domain" description="Nucleoside phosphorylase" evidence="1">
    <location>
        <begin position="28"/>
        <end position="129"/>
    </location>
</feature>
<dbReference type="Proteomes" id="UP001470230">
    <property type="component" value="Unassembled WGS sequence"/>
</dbReference>
<feature type="domain" description="Nucleoside phosphorylase" evidence="1">
    <location>
        <begin position="152"/>
        <end position="217"/>
    </location>
</feature>
<dbReference type="SUPFAM" id="SSF53167">
    <property type="entry name" value="Purine and uridine phosphorylases"/>
    <property type="match status" value="1"/>
</dbReference>
<evidence type="ECO:0000313" key="3">
    <source>
        <dbReference type="Proteomes" id="UP001470230"/>
    </source>
</evidence>
<accession>A0ABR2GW97</accession>
<dbReference type="Pfam" id="PF01048">
    <property type="entry name" value="PNP_UDP_1"/>
    <property type="match status" value="2"/>
</dbReference>
<evidence type="ECO:0000259" key="1">
    <source>
        <dbReference type="Pfam" id="PF01048"/>
    </source>
</evidence>
<protein>
    <recommendedName>
        <fullName evidence="1">Nucleoside phosphorylase domain-containing protein</fullName>
    </recommendedName>
</protein>
<gene>
    <name evidence="2" type="ORF">M9Y10_035891</name>
</gene>
<dbReference type="InterPro" id="IPR035994">
    <property type="entry name" value="Nucleoside_phosphorylase_sf"/>
</dbReference>
<evidence type="ECO:0000313" key="2">
    <source>
        <dbReference type="EMBL" id="KAK8837948.1"/>
    </source>
</evidence>
<dbReference type="PANTHER" id="PTHR46832">
    <property type="entry name" value="5'-METHYLTHIOADENOSINE/S-ADENOSYLHOMOCYSTEINE NUCLEOSIDASE"/>
    <property type="match status" value="1"/>
</dbReference>
<comment type="caution">
    <text evidence="2">The sequence shown here is derived from an EMBL/GenBank/DDBJ whole genome shotgun (WGS) entry which is preliminary data.</text>
</comment>